<feature type="compositionally biased region" description="Basic residues" evidence="5">
    <location>
        <begin position="238"/>
        <end position="247"/>
    </location>
</feature>
<dbReference type="SUPFAM" id="SSF52540">
    <property type="entry name" value="P-loop containing nucleoside triphosphate hydrolases"/>
    <property type="match status" value="1"/>
</dbReference>
<feature type="binding site" evidence="4">
    <location>
        <position position="30"/>
    </location>
    <ligand>
        <name>Mg(2+)</name>
        <dbReference type="ChEBI" id="CHEBI:18420"/>
    </ligand>
</feature>
<gene>
    <name evidence="6" type="ORF">BU14_0736s0002</name>
</gene>
<feature type="region of interest" description="Disordered" evidence="5">
    <location>
        <begin position="227"/>
        <end position="250"/>
    </location>
</feature>
<sequence>MGLLTILRKLKSRQRHMRLLLLGLDNAGKTSVMHALLGTPPVDADGAPTPIAPTVGFDIHTLTVGGGGAGAASAADAPATRDDGGVGGDGDGGGGGDGDGAPPPTTIHVWDVGGQASIRPFWRNYFDATDGLLFVVDAADAARLPAAGRVLAQVCKEERLAGVPLCVLANKQDVAGAVDARAVAAALGLLGSGEGADGEEGEEEEGGVGLIGDKRHWMVFPCTAMGGGGGRGGEGGGRPRRHGHPGARRGLWVARRRRVGPAV</sequence>
<dbReference type="InterPro" id="IPR044612">
    <property type="entry name" value="ARL2/3"/>
</dbReference>
<feature type="compositionally biased region" description="Gly residues" evidence="5">
    <location>
        <begin position="227"/>
        <end position="236"/>
    </location>
</feature>
<evidence type="ECO:0000256" key="3">
    <source>
        <dbReference type="PIRSR" id="PIRSR606689-1"/>
    </source>
</evidence>
<dbReference type="Pfam" id="PF00025">
    <property type="entry name" value="Arf"/>
    <property type="match status" value="2"/>
</dbReference>
<dbReference type="Gene3D" id="3.40.50.300">
    <property type="entry name" value="P-loop containing nucleotide triphosphate hydrolases"/>
    <property type="match status" value="2"/>
</dbReference>
<organism evidence="6 7">
    <name type="scientific">Porphyra umbilicalis</name>
    <name type="common">Purple laver</name>
    <name type="synonym">Red alga</name>
    <dbReference type="NCBI Taxonomy" id="2786"/>
    <lineage>
        <taxon>Eukaryota</taxon>
        <taxon>Rhodophyta</taxon>
        <taxon>Bangiophyceae</taxon>
        <taxon>Bangiales</taxon>
        <taxon>Bangiaceae</taxon>
        <taxon>Porphyra</taxon>
    </lineage>
</organism>
<evidence type="ECO:0000256" key="1">
    <source>
        <dbReference type="ARBA" id="ARBA00022741"/>
    </source>
</evidence>
<keyword evidence="4" id="KW-0479">Metal-binding</keyword>
<dbReference type="GO" id="GO:0005525">
    <property type="term" value="F:GTP binding"/>
    <property type="evidence" value="ECO:0007669"/>
    <property type="project" value="UniProtKB-KW"/>
</dbReference>
<protein>
    <submittedName>
        <fullName evidence="6">Uncharacterized protein</fullName>
    </submittedName>
</protein>
<dbReference type="InterPro" id="IPR006689">
    <property type="entry name" value="Small_GTPase_ARF/SAR"/>
</dbReference>
<dbReference type="GO" id="GO:0003924">
    <property type="term" value="F:GTPase activity"/>
    <property type="evidence" value="ECO:0007669"/>
    <property type="project" value="InterPro"/>
</dbReference>
<feature type="binding site" evidence="3">
    <location>
        <begin position="170"/>
        <end position="173"/>
    </location>
    <ligand>
        <name>GTP</name>
        <dbReference type="ChEBI" id="CHEBI:37565"/>
    </ligand>
</feature>
<dbReference type="Proteomes" id="UP000218209">
    <property type="component" value="Unassembled WGS sequence"/>
</dbReference>
<accession>A0A1X6NPC8</accession>
<keyword evidence="1 3" id="KW-0547">Nucleotide-binding</keyword>
<keyword evidence="2 3" id="KW-0342">GTP-binding</keyword>
<dbReference type="SMART" id="SM00177">
    <property type="entry name" value="ARF"/>
    <property type="match status" value="1"/>
</dbReference>
<evidence type="ECO:0000256" key="5">
    <source>
        <dbReference type="SAM" id="MobiDB-lite"/>
    </source>
</evidence>
<dbReference type="AlphaFoldDB" id="A0A1X6NPC8"/>
<keyword evidence="4" id="KW-0460">Magnesium</keyword>
<dbReference type="PANTHER" id="PTHR45697">
    <property type="entry name" value="ADP-RIBOSYLATION FACTOR-LIKE PROTEIN 2-RELATED"/>
    <property type="match status" value="1"/>
</dbReference>
<proteinExistence type="predicted"/>
<dbReference type="SMART" id="SM00178">
    <property type="entry name" value="SAR"/>
    <property type="match status" value="1"/>
</dbReference>
<dbReference type="GO" id="GO:0046872">
    <property type="term" value="F:metal ion binding"/>
    <property type="evidence" value="ECO:0007669"/>
    <property type="project" value="UniProtKB-KW"/>
</dbReference>
<feature type="binding site" evidence="4">
    <location>
        <position position="54"/>
    </location>
    <ligand>
        <name>Mg(2+)</name>
        <dbReference type="ChEBI" id="CHEBI:18420"/>
    </ligand>
</feature>
<dbReference type="EMBL" id="KV919246">
    <property type="protein sequence ID" value="OSX70509.1"/>
    <property type="molecule type" value="Genomic_DNA"/>
</dbReference>
<dbReference type="InterPro" id="IPR027417">
    <property type="entry name" value="P-loop_NTPase"/>
</dbReference>
<name>A0A1X6NPC8_PORUM</name>
<dbReference type="OrthoDB" id="2011769at2759"/>
<dbReference type="PROSITE" id="PS51417">
    <property type="entry name" value="ARF"/>
    <property type="match status" value="1"/>
</dbReference>
<feature type="binding site" evidence="3">
    <location>
        <begin position="23"/>
        <end position="30"/>
    </location>
    <ligand>
        <name>GTP</name>
        <dbReference type="ChEBI" id="CHEBI:37565"/>
    </ligand>
</feature>
<feature type="region of interest" description="Disordered" evidence="5">
    <location>
        <begin position="70"/>
        <end position="105"/>
    </location>
</feature>
<feature type="compositionally biased region" description="Gly residues" evidence="5">
    <location>
        <begin position="85"/>
        <end position="99"/>
    </location>
</feature>
<evidence type="ECO:0000313" key="6">
    <source>
        <dbReference type="EMBL" id="OSX70509.1"/>
    </source>
</evidence>
<evidence type="ECO:0000256" key="4">
    <source>
        <dbReference type="PIRSR" id="PIRSR606689-2"/>
    </source>
</evidence>
<evidence type="ECO:0000256" key="2">
    <source>
        <dbReference type="ARBA" id="ARBA00023134"/>
    </source>
</evidence>
<reference evidence="6 7" key="1">
    <citation type="submission" date="2017-03" db="EMBL/GenBank/DDBJ databases">
        <title>WGS assembly of Porphyra umbilicalis.</title>
        <authorList>
            <person name="Brawley S.H."/>
            <person name="Blouin N.A."/>
            <person name="Ficko-Blean E."/>
            <person name="Wheeler G.L."/>
            <person name="Lohr M."/>
            <person name="Goodson H.V."/>
            <person name="Jenkins J.W."/>
            <person name="Blaby-Haas C.E."/>
            <person name="Helliwell K.E."/>
            <person name="Chan C."/>
            <person name="Marriage T."/>
            <person name="Bhattacharya D."/>
            <person name="Klein A.S."/>
            <person name="Badis Y."/>
            <person name="Brodie J."/>
            <person name="Cao Y."/>
            <person name="Collen J."/>
            <person name="Dittami S.M."/>
            <person name="Gachon C.M."/>
            <person name="Green B.R."/>
            <person name="Karpowicz S."/>
            <person name="Kim J.W."/>
            <person name="Kudahl U."/>
            <person name="Lin S."/>
            <person name="Michel G."/>
            <person name="Mittag M."/>
            <person name="Olson B.J."/>
            <person name="Pangilinan J."/>
            <person name="Peng Y."/>
            <person name="Qiu H."/>
            <person name="Shu S."/>
            <person name="Singer J.T."/>
            <person name="Smith A.G."/>
            <person name="Sprecher B.N."/>
            <person name="Wagner V."/>
            <person name="Wang W."/>
            <person name="Wang Z.-Y."/>
            <person name="Yan J."/>
            <person name="Yarish C."/>
            <person name="Zoeuner-Riek S."/>
            <person name="Zhuang Y."/>
            <person name="Zou Y."/>
            <person name="Lindquist E.A."/>
            <person name="Grimwood J."/>
            <person name="Barry K."/>
            <person name="Rokhsar D.S."/>
            <person name="Schmutz J."/>
            <person name="Stiller J.W."/>
            <person name="Grossman A.R."/>
            <person name="Prochnik S.E."/>
        </authorList>
    </citation>
    <scope>NUCLEOTIDE SEQUENCE [LARGE SCALE GENOMIC DNA]</scope>
    <source>
        <strain evidence="6">4086291</strain>
    </source>
</reference>
<evidence type="ECO:0000313" key="7">
    <source>
        <dbReference type="Proteomes" id="UP000218209"/>
    </source>
</evidence>
<feature type="binding site" evidence="3">
    <location>
        <position position="114"/>
    </location>
    <ligand>
        <name>GTP</name>
        <dbReference type="ChEBI" id="CHEBI:37565"/>
    </ligand>
</feature>
<keyword evidence="7" id="KW-1185">Reference proteome</keyword>